<dbReference type="OrthoDB" id="5096864at2759"/>
<evidence type="ECO:0000313" key="3">
    <source>
        <dbReference type="Proteomes" id="UP000030663"/>
    </source>
</evidence>
<reference evidence="2 3" key="1">
    <citation type="submission" date="2011-11" db="EMBL/GenBank/DDBJ databases">
        <title>The Genome Sequence of Fusarium oxysporum PHW815.</title>
        <authorList>
            <consortium name="The Broad Institute Genome Sequencing Platform"/>
            <person name="Ma L.-J."/>
            <person name="Gale L.R."/>
            <person name="Schwartz D.C."/>
            <person name="Zhou S."/>
            <person name="Corby-Kistler H."/>
            <person name="Young S.K."/>
            <person name="Zeng Q."/>
            <person name="Gargeya S."/>
            <person name="Fitzgerald M."/>
            <person name="Haas B."/>
            <person name="Abouelleil A."/>
            <person name="Alvarado L."/>
            <person name="Arachchi H.M."/>
            <person name="Berlin A."/>
            <person name="Brown A."/>
            <person name="Chapman S.B."/>
            <person name="Chen Z."/>
            <person name="Dunbar C."/>
            <person name="Freedman E."/>
            <person name="Gearin G."/>
            <person name="Goldberg J."/>
            <person name="Griggs A."/>
            <person name="Gujja S."/>
            <person name="Heiman D."/>
            <person name="Howarth C."/>
            <person name="Larson L."/>
            <person name="Lui A."/>
            <person name="MacDonald P.J.P."/>
            <person name="Montmayeur A."/>
            <person name="Murphy C."/>
            <person name="Neiman D."/>
            <person name="Pearson M."/>
            <person name="Priest M."/>
            <person name="Roberts A."/>
            <person name="Saif S."/>
            <person name="Shea T."/>
            <person name="Shenoy N."/>
            <person name="Sisk P."/>
            <person name="Stolte C."/>
            <person name="Sykes S."/>
            <person name="Wortman J."/>
            <person name="Nusbaum C."/>
            <person name="Birren B."/>
        </authorList>
    </citation>
    <scope>NUCLEOTIDE SEQUENCE [LARGE SCALE GENOMIC DNA]</scope>
    <source>
        <strain evidence="2 3">54005</strain>
    </source>
</reference>
<gene>
    <name evidence="2" type="ORF">FOQG_16959</name>
</gene>
<name>X0BIR9_FUSOX</name>
<keyword evidence="3" id="KW-1185">Reference proteome</keyword>
<dbReference type="Pfam" id="PF10224">
    <property type="entry name" value="DUF2205"/>
    <property type="match status" value="1"/>
</dbReference>
<accession>X0BIR9</accession>
<dbReference type="PANTHER" id="PTHR46599">
    <property type="entry name" value="PIGGYBAC TRANSPOSABLE ELEMENT-DERIVED PROTEIN 4"/>
    <property type="match status" value="1"/>
</dbReference>
<dbReference type="EMBL" id="JH658526">
    <property type="protein sequence ID" value="EXK78359.1"/>
    <property type="molecule type" value="Genomic_DNA"/>
</dbReference>
<sequence length="366" mass="41008">MVPFTGRSKETTVIKNKPTPLGFKVWVIAQQGYFLQCLWHVKASSYKAVIVELPILKPYGKTGKLRTEIPLNNTQSVVVHLLNKPSTQTYHVFTDNLFSSPQLFRLLRQLGHGATGTARPNCGISTEMKQIKETGKAPNGIALQYNEVIQIAWKDSGIVLFLSTVLGGAPHERTPKKRKLPAKKGTKAEARRLQQVFNGDSFKMIPIPTVAAQYNDEMNHVDRGDQIRYPMYLPVLNDAQLPTTGLVGLSGRQPPSHILTPGQDTSEPLETAIEPDDTQAMSPRMTSEEVEALKCEMHTELRRLVKTIESPHAKALRDSLLLIFNRIEAVEKGNMKLDSNKKALQKYMEDLTSMHQTTTLDSHEKY</sequence>
<evidence type="ECO:0000259" key="1">
    <source>
        <dbReference type="Pfam" id="PF13843"/>
    </source>
</evidence>
<evidence type="ECO:0000313" key="2">
    <source>
        <dbReference type="EMBL" id="EXK78359.1"/>
    </source>
</evidence>
<dbReference type="HOGENOM" id="CLU_756584_0_0_1"/>
<dbReference type="InterPro" id="IPR029526">
    <property type="entry name" value="PGBD"/>
</dbReference>
<dbReference type="PANTHER" id="PTHR46599:SF3">
    <property type="entry name" value="PIGGYBAC TRANSPOSABLE ELEMENT-DERIVED PROTEIN 4"/>
    <property type="match status" value="1"/>
</dbReference>
<protein>
    <recommendedName>
        <fullName evidence="1">PiggyBac transposable element-derived protein domain-containing protein</fullName>
    </recommendedName>
</protein>
<dbReference type="Proteomes" id="UP000030663">
    <property type="component" value="Unassembled WGS sequence"/>
</dbReference>
<dbReference type="InterPro" id="IPR019357">
    <property type="entry name" value="SCOC"/>
</dbReference>
<feature type="domain" description="PiggyBac transposable element-derived protein" evidence="1">
    <location>
        <begin position="1"/>
        <end position="228"/>
    </location>
</feature>
<dbReference type="Pfam" id="PF13843">
    <property type="entry name" value="DDE_Tnp_1_7"/>
    <property type="match status" value="1"/>
</dbReference>
<dbReference type="AlphaFoldDB" id="X0BIR9"/>
<dbReference type="Gene3D" id="1.20.5.170">
    <property type="match status" value="1"/>
</dbReference>
<proteinExistence type="predicted"/>
<organism evidence="2 3">
    <name type="scientific">Fusarium oxysporum f. sp. raphani 54005</name>
    <dbReference type="NCBI Taxonomy" id="1089458"/>
    <lineage>
        <taxon>Eukaryota</taxon>
        <taxon>Fungi</taxon>
        <taxon>Dikarya</taxon>
        <taxon>Ascomycota</taxon>
        <taxon>Pezizomycotina</taxon>
        <taxon>Sordariomycetes</taxon>
        <taxon>Hypocreomycetidae</taxon>
        <taxon>Hypocreales</taxon>
        <taxon>Nectriaceae</taxon>
        <taxon>Fusarium</taxon>
        <taxon>Fusarium oxysporum species complex</taxon>
    </lineage>
</organism>